<name>A0A1G8MXD4_9BACI</name>
<keyword evidence="2" id="KW-1185">Reference proteome</keyword>
<organism evidence="1 2">
    <name type="scientific">Alteribacillus bidgolensis</name>
    <dbReference type="NCBI Taxonomy" id="930129"/>
    <lineage>
        <taxon>Bacteria</taxon>
        <taxon>Bacillati</taxon>
        <taxon>Bacillota</taxon>
        <taxon>Bacilli</taxon>
        <taxon>Bacillales</taxon>
        <taxon>Bacillaceae</taxon>
        <taxon>Alteribacillus</taxon>
    </lineage>
</organism>
<dbReference type="AlphaFoldDB" id="A0A1G8MXD4"/>
<evidence type="ECO:0000313" key="1">
    <source>
        <dbReference type="EMBL" id="SDI72709.1"/>
    </source>
</evidence>
<gene>
    <name evidence="1" type="ORF">SAMN05216352_11120</name>
</gene>
<sequence>MIRCFDSMSAPTLKEVKSLPPVIAIDEYKGDTNEGKYQVVIADGDTRAPLDILPNRSVEKKDYG</sequence>
<proteinExistence type="predicted"/>
<accession>A0A1G8MXD4</accession>
<evidence type="ECO:0000313" key="2">
    <source>
        <dbReference type="Proteomes" id="UP000199017"/>
    </source>
</evidence>
<dbReference type="Proteomes" id="UP000199017">
    <property type="component" value="Unassembled WGS sequence"/>
</dbReference>
<dbReference type="STRING" id="930129.SAMN05216352_11120"/>
<reference evidence="1 2" key="1">
    <citation type="submission" date="2016-10" db="EMBL/GenBank/DDBJ databases">
        <authorList>
            <person name="de Groot N.N."/>
        </authorList>
    </citation>
    <scope>NUCLEOTIDE SEQUENCE [LARGE SCALE GENOMIC DNA]</scope>
    <source>
        <strain evidence="2">P4B,CCM 7963,CECT 7998,DSM 25260,IBRC-M 10614,KCTC 13821</strain>
    </source>
</reference>
<dbReference type="EMBL" id="FNDU01000011">
    <property type="protein sequence ID" value="SDI72709.1"/>
    <property type="molecule type" value="Genomic_DNA"/>
</dbReference>
<protein>
    <submittedName>
        <fullName evidence="1">Uncharacterized protein</fullName>
    </submittedName>
</protein>